<dbReference type="Proteomes" id="UP000245207">
    <property type="component" value="Unassembled WGS sequence"/>
</dbReference>
<protein>
    <submittedName>
        <fullName evidence="1">KH domain-containing protein</fullName>
    </submittedName>
</protein>
<name>A0A2U1Q959_ARTAN</name>
<evidence type="ECO:0000313" key="1">
    <source>
        <dbReference type="EMBL" id="PWA94545.1"/>
    </source>
</evidence>
<comment type="caution">
    <text evidence="1">The sequence shown here is derived from an EMBL/GenBank/DDBJ whole genome shotgun (WGS) entry which is preliminary data.</text>
</comment>
<keyword evidence="2" id="KW-1185">Reference proteome</keyword>
<sequence length="58" mass="6499">MSDMSSLMNEERIIEILDTRRRNPDGRMPNFSPAQEALFCINERILKSNGAGFNVGVG</sequence>
<reference evidence="1 2" key="1">
    <citation type="journal article" date="2018" name="Mol. Plant">
        <title>The genome of Artemisia annua provides insight into the evolution of Asteraceae family and artemisinin biosynthesis.</title>
        <authorList>
            <person name="Shen Q."/>
            <person name="Zhang L."/>
            <person name="Liao Z."/>
            <person name="Wang S."/>
            <person name="Yan T."/>
            <person name="Shi P."/>
            <person name="Liu M."/>
            <person name="Fu X."/>
            <person name="Pan Q."/>
            <person name="Wang Y."/>
            <person name="Lv Z."/>
            <person name="Lu X."/>
            <person name="Zhang F."/>
            <person name="Jiang W."/>
            <person name="Ma Y."/>
            <person name="Chen M."/>
            <person name="Hao X."/>
            <person name="Li L."/>
            <person name="Tang Y."/>
            <person name="Lv G."/>
            <person name="Zhou Y."/>
            <person name="Sun X."/>
            <person name="Brodelius P.E."/>
            <person name="Rose J.K.C."/>
            <person name="Tang K."/>
        </authorList>
    </citation>
    <scope>NUCLEOTIDE SEQUENCE [LARGE SCALE GENOMIC DNA]</scope>
    <source>
        <strain evidence="2">cv. Huhao1</strain>
        <tissue evidence="1">Leaf</tissue>
    </source>
</reference>
<dbReference type="OrthoDB" id="1735760at2759"/>
<proteinExistence type="predicted"/>
<dbReference type="EMBL" id="PKPP01000306">
    <property type="protein sequence ID" value="PWA94545.1"/>
    <property type="molecule type" value="Genomic_DNA"/>
</dbReference>
<gene>
    <name evidence="1" type="ORF">CTI12_AA059320</name>
</gene>
<accession>A0A2U1Q959</accession>
<evidence type="ECO:0000313" key="2">
    <source>
        <dbReference type="Proteomes" id="UP000245207"/>
    </source>
</evidence>
<organism evidence="1 2">
    <name type="scientific">Artemisia annua</name>
    <name type="common">Sweet wormwood</name>
    <dbReference type="NCBI Taxonomy" id="35608"/>
    <lineage>
        <taxon>Eukaryota</taxon>
        <taxon>Viridiplantae</taxon>
        <taxon>Streptophyta</taxon>
        <taxon>Embryophyta</taxon>
        <taxon>Tracheophyta</taxon>
        <taxon>Spermatophyta</taxon>
        <taxon>Magnoliopsida</taxon>
        <taxon>eudicotyledons</taxon>
        <taxon>Gunneridae</taxon>
        <taxon>Pentapetalae</taxon>
        <taxon>asterids</taxon>
        <taxon>campanulids</taxon>
        <taxon>Asterales</taxon>
        <taxon>Asteraceae</taxon>
        <taxon>Asteroideae</taxon>
        <taxon>Anthemideae</taxon>
        <taxon>Artemisiinae</taxon>
        <taxon>Artemisia</taxon>
    </lineage>
</organism>
<dbReference type="STRING" id="35608.A0A2U1Q959"/>
<dbReference type="AlphaFoldDB" id="A0A2U1Q959"/>